<dbReference type="InterPro" id="IPR029351">
    <property type="entry name" value="GAD_dom"/>
</dbReference>
<feature type="binding site" evidence="7">
    <location>
        <position position="492"/>
    </location>
    <ligand>
        <name>L-aspartate</name>
        <dbReference type="ChEBI" id="CHEBI:29991"/>
    </ligand>
</feature>
<keyword evidence="4 7" id="KW-0067">ATP-binding</keyword>
<dbReference type="AlphaFoldDB" id="A0A6A8M8Q2"/>
<organism evidence="9">
    <name type="scientific">Baileyella intestinalis</name>
    <dbReference type="NCBI Taxonomy" id="2606709"/>
    <lineage>
        <taxon>Bacteria</taxon>
        <taxon>Bacillati</taxon>
        <taxon>Bacillota</taxon>
        <taxon>Clostridia</taxon>
        <taxon>Peptostreptococcales</taxon>
        <taxon>Anaerovoracaceae</taxon>
        <taxon>Baileyella</taxon>
    </lineage>
</organism>
<dbReference type="Gene3D" id="3.30.930.10">
    <property type="entry name" value="Bira Bifunctional Protein, Domain 2"/>
    <property type="match status" value="1"/>
</dbReference>
<keyword evidence="6 7" id="KW-0030">Aminoacyl-tRNA synthetase</keyword>
<gene>
    <name evidence="7 9" type="primary">aspS</name>
    <name evidence="9" type="ORF">FYJ66_05770</name>
</gene>
<sequence>MSELFKRTHMCGELRLEDEGQQVVLNGWVAKQRSLGALVFVDLRDKTGITQITFDENCSPEVLDKARSLRSEYVIGVKGTVRERSSRNPNLDTGDIEVFAEDLVIYSEADTPPIYIKDDDNVDENLRLKYRYLDLRKHKMQRNLTFRHKVTKCARDYFDENGFTEVETPDLIKPTPEGARDYLVPSRVNPGSFYALPQSPQMFKQLLMVGGTDRYFQIAKCFRDEDLRADRQPEFTQIDLEMSFVDTDDVIQIQEGFLKKLMKEVKGMDIETPFPRITYKEAMERFGSDKPDTRFGFELKDIKDLVAGSEFPVFQKVVEEGGDIRAICITGGSSVYSRKKVDKLTEECKHYGAKGLVWIRKEEDGFKSSVSKFFDDEKLAEIADRMKAQNGDIIFIASDRPKVVFATLGFLRRRIAGQMGLLDDNVFNFLWVVDFPMFEEDDEGNIKAMHHPFTQPKLDQLHKLDEGDILGLDADAYDIVLNGVELGGGSIRIHDRKLQKKMFDTLGLSDQECEEKFGFLIEAFKYGAPPHAGLAYGLDRMVMLLLGESSIREVIAFPKNQNAQCLVCEAPGKADGAQLNELGLQLSKVDD</sequence>
<evidence type="ECO:0000256" key="2">
    <source>
        <dbReference type="ARBA" id="ARBA00022598"/>
    </source>
</evidence>
<evidence type="ECO:0000256" key="4">
    <source>
        <dbReference type="ARBA" id="ARBA00022840"/>
    </source>
</evidence>
<feature type="binding site" evidence="7">
    <location>
        <position position="177"/>
    </location>
    <ligand>
        <name>L-aspartate</name>
        <dbReference type="ChEBI" id="CHEBI:29991"/>
    </ligand>
</feature>
<dbReference type="SUPFAM" id="SSF55261">
    <property type="entry name" value="GAD domain-like"/>
    <property type="match status" value="1"/>
</dbReference>
<comment type="caution">
    <text evidence="9">The sequence shown here is derived from an EMBL/GenBank/DDBJ whole genome shotgun (WGS) entry which is preliminary data.</text>
</comment>
<evidence type="ECO:0000256" key="6">
    <source>
        <dbReference type="ARBA" id="ARBA00023146"/>
    </source>
</evidence>
<dbReference type="PANTHER" id="PTHR22594">
    <property type="entry name" value="ASPARTYL/LYSYL-TRNA SYNTHETASE"/>
    <property type="match status" value="1"/>
</dbReference>
<feature type="binding site" evidence="7">
    <location>
        <begin position="537"/>
        <end position="540"/>
    </location>
    <ligand>
        <name>ATP</name>
        <dbReference type="ChEBI" id="CHEBI:30616"/>
    </ligand>
</feature>
<dbReference type="Pfam" id="PF01336">
    <property type="entry name" value="tRNA_anti-codon"/>
    <property type="match status" value="1"/>
</dbReference>
<comment type="catalytic activity">
    <reaction evidence="7">
        <text>tRNA(Asp) + L-aspartate + ATP = L-aspartyl-tRNA(Asp) + AMP + diphosphate</text>
        <dbReference type="Rhea" id="RHEA:19649"/>
        <dbReference type="Rhea" id="RHEA-COMP:9660"/>
        <dbReference type="Rhea" id="RHEA-COMP:9678"/>
        <dbReference type="ChEBI" id="CHEBI:29991"/>
        <dbReference type="ChEBI" id="CHEBI:30616"/>
        <dbReference type="ChEBI" id="CHEBI:33019"/>
        <dbReference type="ChEBI" id="CHEBI:78442"/>
        <dbReference type="ChEBI" id="CHEBI:78516"/>
        <dbReference type="ChEBI" id="CHEBI:456215"/>
        <dbReference type="EC" id="6.1.1.12"/>
    </reaction>
</comment>
<dbReference type="GO" id="GO:0005737">
    <property type="term" value="C:cytoplasm"/>
    <property type="evidence" value="ECO:0007669"/>
    <property type="project" value="UniProtKB-SubCell"/>
</dbReference>
<dbReference type="CDD" id="cd00777">
    <property type="entry name" value="AspRS_core"/>
    <property type="match status" value="1"/>
</dbReference>
<dbReference type="CDD" id="cd04317">
    <property type="entry name" value="EcAspRS_like_N"/>
    <property type="match status" value="1"/>
</dbReference>
<comment type="subunit">
    <text evidence="7">Homodimer.</text>
</comment>
<name>A0A6A8M8Q2_9FIRM</name>
<dbReference type="InterPro" id="IPR004115">
    <property type="entry name" value="GAD-like_sf"/>
</dbReference>
<protein>
    <recommendedName>
        <fullName evidence="7">Aspartate--tRNA ligase</fullName>
        <ecNumber evidence="7">6.1.1.12</ecNumber>
    </recommendedName>
    <alternativeName>
        <fullName evidence="7">Aspartyl-tRNA synthetase</fullName>
        <shortName evidence="7">AspRS</shortName>
    </alternativeName>
</protein>
<comment type="function">
    <text evidence="7">Catalyzes the attachment of L-aspartate to tRNA(Asp) in a two-step reaction: L-aspartate is first activated by ATP to form Asp-AMP and then transferred to the acceptor end of tRNA(Asp).</text>
</comment>
<proteinExistence type="inferred from homology"/>
<feature type="binding site" evidence="7">
    <location>
        <begin position="223"/>
        <end position="225"/>
    </location>
    <ligand>
        <name>ATP</name>
        <dbReference type="ChEBI" id="CHEBI:30616"/>
    </ligand>
</feature>
<dbReference type="SUPFAM" id="SSF50249">
    <property type="entry name" value="Nucleic acid-binding proteins"/>
    <property type="match status" value="1"/>
</dbReference>
<dbReference type="Pfam" id="PF00152">
    <property type="entry name" value="tRNA-synt_2"/>
    <property type="match status" value="1"/>
</dbReference>
<comment type="subcellular location">
    <subcellularLocation>
        <location evidence="7">Cytoplasm</location>
    </subcellularLocation>
</comment>
<dbReference type="HAMAP" id="MF_00044">
    <property type="entry name" value="Asp_tRNA_synth_type1"/>
    <property type="match status" value="1"/>
</dbReference>
<dbReference type="NCBIfam" id="TIGR00459">
    <property type="entry name" value="aspS_bact"/>
    <property type="match status" value="1"/>
</dbReference>
<evidence type="ECO:0000259" key="8">
    <source>
        <dbReference type="PROSITE" id="PS50862"/>
    </source>
</evidence>
<comment type="caution">
    <text evidence="7">Lacks conserved residue(s) required for the propagation of feature annotation.</text>
</comment>
<dbReference type="SUPFAM" id="SSF55681">
    <property type="entry name" value="Class II aaRS and biotin synthetases"/>
    <property type="match status" value="1"/>
</dbReference>
<dbReference type="Pfam" id="PF02938">
    <property type="entry name" value="GAD"/>
    <property type="match status" value="1"/>
</dbReference>
<evidence type="ECO:0000256" key="1">
    <source>
        <dbReference type="ARBA" id="ARBA00006303"/>
    </source>
</evidence>
<dbReference type="InterPro" id="IPR004364">
    <property type="entry name" value="Aa-tRNA-synt_II"/>
</dbReference>
<dbReference type="Gene3D" id="2.40.50.140">
    <property type="entry name" value="Nucleic acid-binding proteins"/>
    <property type="match status" value="1"/>
</dbReference>
<dbReference type="InterPro" id="IPR006195">
    <property type="entry name" value="aa-tRNA-synth_II"/>
</dbReference>
<feature type="binding site" evidence="7">
    <location>
        <position position="223"/>
    </location>
    <ligand>
        <name>L-aspartate</name>
        <dbReference type="ChEBI" id="CHEBI:29991"/>
    </ligand>
</feature>
<feature type="binding site" evidence="7">
    <location>
        <position position="450"/>
    </location>
    <ligand>
        <name>L-aspartate</name>
        <dbReference type="ChEBI" id="CHEBI:29991"/>
    </ligand>
</feature>
<dbReference type="InterPro" id="IPR012340">
    <property type="entry name" value="NA-bd_OB-fold"/>
</dbReference>
<dbReference type="GO" id="GO:0003676">
    <property type="term" value="F:nucleic acid binding"/>
    <property type="evidence" value="ECO:0007669"/>
    <property type="project" value="InterPro"/>
</dbReference>
<feature type="region of interest" description="Aspartate" evidence="7">
    <location>
        <begin position="201"/>
        <end position="204"/>
    </location>
</feature>
<evidence type="ECO:0000256" key="3">
    <source>
        <dbReference type="ARBA" id="ARBA00022741"/>
    </source>
</evidence>
<evidence type="ECO:0000256" key="5">
    <source>
        <dbReference type="ARBA" id="ARBA00022917"/>
    </source>
</evidence>
<feature type="binding site" evidence="7">
    <location>
        <position position="232"/>
    </location>
    <ligand>
        <name>ATP</name>
        <dbReference type="ChEBI" id="CHEBI:30616"/>
    </ligand>
</feature>
<keyword evidence="5 7" id="KW-0648">Protein biosynthesis</keyword>
<dbReference type="Gene3D" id="3.30.1360.30">
    <property type="entry name" value="GAD-like domain"/>
    <property type="match status" value="1"/>
</dbReference>
<dbReference type="InterPro" id="IPR045864">
    <property type="entry name" value="aa-tRNA-synth_II/BPL/LPL"/>
</dbReference>
<evidence type="ECO:0000256" key="7">
    <source>
        <dbReference type="HAMAP-Rule" id="MF_00044"/>
    </source>
</evidence>
<dbReference type="InterPro" id="IPR004365">
    <property type="entry name" value="NA-bd_OB_tRNA"/>
</dbReference>
<dbReference type="GO" id="GO:0005524">
    <property type="term" value="F:ATP binding"/>
    <property type="evidence" value="ECO:0007669"/>
    <property type="project" value="UniProtKB-UniRule"/>
</dbReference>
<dbReference type="GO" id="GO:0140096">
    <property type="term" value="F:catalytic activity, acting on a protein"/>
    <property type="evidence" value="ECO:0007669"/>
    <property type="project" value="UniProtKB-ARBA"/>
</dbReference>
<dbReference type="EMBL" id="VUNB01000004">
    <property type="protein sequence ID" value="MST69100.1"/>
    <property type="molecule type" value="Genomic_DNA"/>
</dbReference>
<dbReference type="GO" id="GO:0016740">
    <property type="term" value="F:transferase activity"/>
    <property type="evidence" value="ECO:0007669"/>
    <property type="project" value="UniProtKB-ARBA"/>
</dbReference>
<feature type="binding site" evidence="7">
    <location>
        <position position="485"/>
    </location>
    <ligand>
        <name>ATP</name>
        <dbReference type="ChEBI" id="CHEBI:30616"/>
    </ligand>
</feature>
<dbReference type="PRINTS" id="PR01042">
    <property type="entry name" value="TRNASYNTHASP"/>
</dbReference>
<reference evidence="9" key="1">
    <citation type="submission" date="2019-09" db="EMBL/GenBank/DDBJ databases">
        <title>In-depth cultivation of the pig gut microbiome towards novel bacterial diversity and tailored functional studies.</title>
        <authorList>
            <person name="Wylensek D."/>
            <person name="Hitch T.C.A."/>
            <person name="Clavel T."/>
        </authorList>
    </citation>
    <scope>NUCLEOTIDE SEQUENCE</scope>
    <source>
        <strain evidence="9">RF-744-FAT-WT-3</strain>
    </source>
</reference>
<evidence type="ECO:0000313" key="9">
    <source>
        <dbReference type="EMBL" id="MST69100.1"/>
    </source>
</evidence>
<dbReference type="InterPro" id="IPR047090">
    <property type="entry name" value="AspRS_core"/>
</dbReference>
<feature type="domain" description="Aminoacyl-transfer RNA synthetases class-II family profile" evidence="8">
    <location>
        <begin position="144"/>
        <end position="558"/>
    </location>
</feature>
<dbReference type="GO" id="GO:0006422">
    <property type="term" value="P:aspartyl-tRNA aminoacylation"/>
    <property type="evidence" value="ECO:0007669"/>
    <property type="project" value="UniProtKB-UniRule"/>
</dbReference>
<dbReference type="PROSITE" id="PS50862">
    <property type="entry name" value="AA_TRNA_LIGASE_II"/>
    <property type="match status" value="1"/>
</dbReference>
<accession>A0A6A8M8Q2</accession>
<keyword evidence="7" id="KW-0963">Cytoplasm</keyword>
<dbReference type="InterPro" id="IPR002312">
    <property type="entry name" value="Asp/Asn-tRNA-synth_IIb"/>
</dbReference>
<dbReference type="RefSeq" id="WP_154572568.1">
    <property type="nucleotide sequence ID" value="NZ_DBEZJY010000017.1"/>
</dbReference>
<keyword evidence="3 7" id="KW-0547">Nucleotide-binding</keyword>
<comment type="similarity">
    <text evidence="1 7">Belongs to the class-II aminoacyl-tRNA synthetase family. Type 1 subfamily.</text>
</comment>
<dbReference type="InterPro" id="IPR047089">
    <property type="entry name" value="Asp-tRNA-ligase_1_N"/>
</dbReference>
<keyword evidence="2 7" id="KW-0436">Ligase</keyword>
<dbReference type="InterPro" id="IPR004524">
    <property type="entry name" value="Asp-tRNA-ligase_1"/>
</dbReference>
<dbReference type="NCBIfam" id="NF001750">
    <property type="entry name" value="PRK00476.1"/>
    <property type="match status" value="1"/>
</dbReference>
<dbReference type="PANTHER" id="PTHR22594:SF5">
    <property type="entry name" value="ASPARTATE--TRNA LIGASE, MITOCHONDRIAL"/>
    <property type="match status" value="1"/>
</dbReference>
<dbReference type="EC" id="6.1.1.12" evidence="7"/>
<dbReference type="GO" id="GO:0004815">
    <property type="term" value="F:aspartate-tRNA ligase activity"/>
    <property type="evidence" value="ECO:0007669"/>
    <property type="project" value="UniProtKB-UniRule"/>
</dbReference>